<dbReference type="Proteomes" id="UP001254257">
    <property type="component" value="Unassembled WGS sequence"/>
</dbReference>
<gene>
    <name evidence="2" type="ORF">RKE40_27870</name>
</gene>
<keyword evidence="3" id="KW-1185">Reference proteome</keyword>
<accession>A0ABU3SFZ4</accession>
<reference evidence="2 3" key="1">
    <citation type="submission" date="2023-09" db="EMBL/GenBank/DDBJ databases">
        <title>Whole genome shotgun sequencing (WGS) of Bosea sp. ZW T0_25, isolated from stored onions (Allium cepa).</title>
        <authorList>
            <person name="Stoll D.A."/>
            <person name="Huch M."/>
        </authorList>
    </citation>
    <scope>NUCLEOTIDE SEQUENCE [LARGE SCALE GENOMIC DNA]</scope>
    <source>
        <strain evidence="2 3">ZW T0_25</strain>
    </source>
</reference>
<comment type="caution">
    <text evidence="2">The sequence shown here is derived from an EMBL/GenBank/DDBJ whole genome shotgun (WGS) entry which is preliminary data.</text>
</comment>
<protein>
    <submittedName>
        <fullName evidence="2">Uncharacterized protein</fullName>
    </submittedName>
</protein>
<dbReference type="EMBL" id="JAWDID010000082">
    <property type="protein sequence ID" value="MDU0343719.1"/>
    <property type="molecule type" value="Genomic_DNA"/>
</dbReference>
<evidence type="ECO:0000313" key="2">
    <source>
        <dbReference type="EMBL" id="MDU0343719.1"/>
    </source>
</evidence>
<evidence type="ECO:0000256" key="1">
    <source>
        <dbReference type="SAM" id="MobiDB-lite"/>
    </source>
</evidence>
<feature type="region of interest" description="Disordered" evidence="1">
    <location>
        <begin position="1"/>
        <end position="62"/>
    </location>
</feature>
<evidence type="ECO:0000313" key="3">
    <source>
        <dbReference type="Proteomes" id="UP001254257"/>
    </source>
</evidence>
<name>A0ABU3SFZ4_9HYPH</name>
<feature type="compositionally biased region" description="Basic and acidic residues" evidence="1">
    <location>
        <begin position="1"/>
        <end position="16"/>
    </location>
</feature>
<dbReference type="RefSeq" id="WP_316021418.1">
    <property type="nucleotide sequence ID" value="NZ_JAWDID010000082.1"/>
</dbReference>
<feature type="compositionally biased region" description="Basic and acidic residues" evidence="1">
    <location>
        <begin position="38"/>
        <end position="53"/>
    </location>
</feature>
<sequence>MRDGEGNKLSPEEKQRTQSIQGAPDKGSLNKVSISPDAVKDTGEADKPREKLPDNPAGGIGE</sequence>
<organism evidence="2 3">
    <name type="scientific">Bosea rubneri</name>
    <dbReference type="NCBI Taxonomy" id="3075434"/>
    <lineage>
        <taxon>Bacteria</taxon>
        <taxon>Pseudomonadati</taxon>
        <taxon>Pseudomonadota</taxon>
        <taxon>Alphaproteobacteria</taxon>
        <taxon>Hyphomicrobiales</taxon>
        <taxon>Boseaceae</taxon>
        <taxon>Bosea</taxon>
    </lineage>
</organism>
<proteinExistence type="predicted"/>